<dbReference type="OrthoDB" id="1707934at2"/>
<evidence type="ECO:0000313" key="2">
    <source>
        <dbReference type="EMBL" id="SES81237.1"/>
    </source>
</evidence>
<protein>
    <submittedName>
        <fullName evidence="2">Uncharacterized protein</fullName>
    </submittedName>
</protein>
<dbReference type="EMBL" id="FOHU01000002">
    <property type="protein sequence ID" value="SES81237.1"/>
    <property type="molecule type" value="Genomic_DNA"/>
</dbReference>
<evidence type="ECO:0000313" key="3">
    <source>
        <dbReference type="Proteomes" id="UP000199568"/>
    </source>
</evidence>
<organism evidence="2 3">
    <name type="scientific">Natronincola peptidivorans</name>
    <dbReference type="NCBI Taxonomy" id="426128"/>
    <lineage>
        <taxon>Bacteria</taxon>
        <taxon>Bacillati</taxon>
        <taxon>Bacillota</taxon>
        <taxon>Clostridia</taxon>
        <taxon>Peptostreptococcales</taxon>
        <taxon>Natronincolaceae</taxon>
        <taxon>Natronincola</taxon>
    </lineage>
</organism>
<dbReference type="STRING" id="426128.SAMN05660297_00560"/>
<name>A0A1H9ZHR8_9FIRM</name>
<proteinExistence type="predicted"/>
<sequence length="114" mass="13332">MEDKVFSLLERMYSDLSSKIDNMDVQMQEMKTDMQEMKTDMQEMKTDMLGIKSNMATKQDLAMLENKMDANHKALYDGYIQNAEDITEIKAKLDQLTDRVENQEIRLQILKSAK</sequence>
<keyword evidence="1" id="KW-0175">Coiled coil</keyword>
<accession>A0A1H9ZHR8</accession>
<dbReference type="AlphaFoldDB" id="A0A1H9ZHR8"/>
<dbReference type="Proteomes" id="UP000199568">
    <property type="component" value="Unassembled WGS sequence"/>
</dbReference>
<evidence type="ECO:0000256" key="1">
    <source>
        <dbReference type="SAM" id="Coils"/>
    </source>
</evidence>
<feature type="coiled-coil region" evidence="1">
    <location>
        <begin position="13"/>
        <end position="47"/>
    </location>
</feature>
<dbReference type="RefSeq" id="WP_090439011.1">
    <property type="nucleotide sequence ID" value="NZ_FOHU01000002.1"/>
</dbReference>
<feature type="coiled-coil region" evidence="1">
    <location>
        <begin position="86"/>
        <end position="113"/>
    </location>
</feature>
<gene>
    <name evidence="2" type="ORF">SAMN05660297_00560</name>
</gene>
<keyword evidence="3" id="KW-1185">Reference proteome</keyword>
<dbReference type="Gene3D" id="1.20.5.190">
    <property type="match status" value="1"/>
</dbReference>
<reference evidence="2 3" key="1">
    <citation type="submission" date="2016-10" db="EMBL/GenBank/DDBJ databases">
        <authorList>
            <person name="de Groot N.N."/>
        </authorList>
    </citation>
    <scope>NUCLEOTIDE SEQUENCE [LARGE SCALE GENOMIC DNA]</scope>
    <source>
        <strain evidence="2 3">DSM 18979</strain>
    </source>
</reference>